<gene>
    <name evidence="14" type="ORF">CHS0354_001549</name>
</gene>
<evidence type="ECO:0000313" key="14">
    <source>
        <dbReference type="EMBL" id="KAK3594724.1"/>
    </source>
</evidence>
<dbReference type="AlphaFoldDB" id="A0AAE0SN51"/>
<dbReference type="InterPro" id="IPR029063">
    <property type="entry name" value="SAM-dependent_MTases_sf"/>
</dbReference>
<dbReference type="PANTHER" id="PTHR21404">
    <property type="entry name" value="HEN1"/>
    <property type="match status" value="1"/>
</dbReference>
<evidence type="ECO:0000256" key="6">
    <source>
        <dbReference type="ARBA" id="ARBA00022691"/>
    </source>
</evidence>
<comment type="catalytic activity">
    <reaction evidence="12">
        <text>small RNA 3'-end nucleotide + S-adenosyl-L-methionine = small RNA 3'-end 2'-O-methylnucleotide + S-adenosyl-L-homocysteine + H(+)</text>
        <dbReference type="Rhea" id="RHEA:37887"/>
        <dbReference type="Rhea" id="RHEA-COMP:10415"/>
        <dbReference type="Rhea" id="RHEA-COMP:10416"/>
        <dbReference type="ChEBI" id="CHEBI:15378"/>
        <dbReference type="ChEBI" id="CHEBI:57856"/>
        <dbReference type="ChEBI" id="CHEBI:59789"/>
        <dbReference type="ChEBI" id="CHEBI:74896"/>
        <dbReference type="ChEBI" id="CHEBI:74898"/>
        <dbReference type="EC" id="2.1.1.386"/>
    </reaction>
</comment>
<dbReference type="GO" id="GO:0001510">
    <property type="term" value="P:RNA methylation"/>
    <property type="evidence" value="ECO:0007669"/>
    <property type="project" value="InterPro"/>
</dbReference>
<reference evidence="14" key="1">
    <citation type="journal article" date="2021" name="Genome Biol. Evol.">
        <title>A High-Quality Reference Genome for a Parasitic Bivalve with Doubly Uniparental Inheritance (Bivalvia: Unionida).</title>
        <authorList>
            <person name="Smith C.H."/>
        </authorList>
    </citation>
    <scope>NUCLEOTIDE SEQUENCE</scope>
    <source>
        <strain evidence="14">CHS0354</strain>
    </source>
</reference>
<dbReference type="PANTHER" id="PTHR21404:SF3">
    <property type="entry name" value="SMALL RNA 2'-O-METHYLTRANSFERASE"/>
    <property type="match status" value="1"/>
</dbReference>
<keyword evidence="10" id="KW-0943">RNA-mediated gene silencing</keyword>
<evidence type="ECO:0000256" key="11">
    <source>
        <dbReference type="ARBA" id="ARBA00035025"/>
    </source>
</evidence>
<dbReference type="Gene3D" id="3.40.50.150">
    <property type="entry name" value="Vaccinia Virus protein VP39"/>
    <property type="match status" value="1"/>
</dbReference>
<keyword evidence="6" id="KW-0949">S-adenosyl-L-methionine</keyword>
<keyword evidence="9" id="KW-0694">RNA-binding</keyword>
<evidence type="ECO:0000256" key="13">
    <source>
        <dbReference type="SAM" id="MobiDB-lite"/>
    </source>
</evidence>
<evidence type="ECO:0000256" key="3">
    <source>
        <dbReference type="ARBA" id="ARBA00021330"/>
    </source>
</evidence>
<evidence type="ECO:0000256" key="12">
    <source>
        <dbReference type="ARBA" id="ARBA00048418"/>
    </source>
</evidence>
<proteinExistence type="inferred from homology"/>
<reference evidence="14" key="3">
    <citation type="submission" date="2023-05" db="EMBL/GenBank/DDBJ databases">
        <authorList>
            <person name="Smith C.H."/>
        </authorList>
    </citation>
    <scope>NUCLEOTIDE SEQUENCE</scope>
    <source>
        <strain evidence="14">CHS0354</strain>
        <tissue evidence="14">Mantle</tissue>
    </source>
</reference>
<comment type="cofactor">
    <cofactor evidence="1">
        <name>Mg(2+)</name>
        <dbReference type="ChEBI" id="CHEBI:18420"/>
    </cofactor>
</comment>
<dbReference type="GO" id="GO:0003723">
    <property type="term" value="F:RNA binding"/>
    <property type="evidence" value="ECO:0007669"/>
    <property type="project" value="UniProtKB-KW"/>
</dbReference>
<keyword evidence="5" id="KW-0808">Transferase</keyword>
<evidence type="ECO:0000256" key="7">
    <source>
        <dbReference type="ARBA" id="ARBA00022723"/>
    </source>
</evidence>
<keyword evidence="4" id="KW-0489">Methyltransferase</keyword>
<name>A0AAE0SN51_9BIVA</name>
<dbReference type="EC" id="2.1.1.386" evidence="11"/>
<protein>
    <recommendedName>
        <fullName evidence="3">Small RNA 2'-O-methyltransferase</fullName>
        <ecNumber evidence="11">2.1.1.386</ecNumber>
    </recommendedName>
</protein>
<dbReference type="GO" id="GO:0030422">
    <property type="term" value="P:siRNA processing"/>
    <property type="evidence" value="ECO:0007669"/>
    <property type="project" value="TreeGrafter"/>
</dbReference>
<feature type="compositionally biased region" description="Polar residues" evidence="13">
    <location>
        <begin position="439"/>
        <end position="451"/>
    </location>
</feature>
<evidence type="ECO:0000256" key="8">
    <source>
        <dbReference type="ARBA" id="ARBA00022842"/>
    </source>
</evidence>
<keyword evidence="7" id="KW-0479">Metal-binding</keyword>
<evidence type="ECO:0000256" key="1">
    <source>
        <dbReference type="ARBA" id="ARBA00001946"/>
    </source>
</evidence>
<sequence>MEEEKGSDLGHKCVVMDNEETPASSVWKTVVSPYSNSLSETLKDSRTQDLTSSELEDFTGNETLKLDQPTNEKSCSENEGQLGGPKFQPPLFIQRYYLVAEVMKNHNVESVIDFGCAECRLAPFLKQVPTIQQVALVDIDRISLEMSRFRIKPMVYEFLEKRLKPLTVEIFCGSATDLDSRLMDFEAVSMIELIEHLYPDTLEAVRENVFGRLQPRLVVITTPNADFNQLFPGFKGFRHADHKFEWTKEQFQSWCDNTADTWGYEVNYTGVGEAPEGFTHLGFCSQAAVFQRKVGHSCKGEKSIGSECYQKIEESNFPIQEASKLTDKEKLAIEVPYQLKQFEIDVCFHDDADENAVVPMETLHKMKQISNLCSIDELRLYLKETGYQLSEDNKFVIIPCEVEFNSRSYMYGDMDDDIETSCDTIISCDQSGDQDKRQATSPSTETDYWNS</sequence>
<dbReference type="GO" id="GO:0034587">
    <property type="term" value="P:piRNA processing"/>
    <property type="evidence" value="ECO:0007669"/>
    <property type="project" value="TreeGrafter"/>
</dbReference>
<keyword evidence="15" id="KW-1185">Reference proteome</keyword>
<dbReference type="GO" id="GO:0046872">
    <property type="term" value="F:metal ion binding"/>
    <property type="evidence" value="ECO:0007669"/>
    <property type="project" value="UniProtKB-KW"/>
</dbReference>
<evidence type="ECO:0000313" key="15">
    <source>
        <dbReference type="Proteomes" id="UP001195483"/>
    </source>
</evidence>
<dbReference type="InterPro" id="IPR026610">
    <property type="entry name" value="Hen1"/>
</dbReference>
<feature type="region of interest" description="Disordered" evidence="13">
    <location>
        <begin position="38"/>
        <end position="82"/>
    </location>
</feature>
<dbReference type="SUPFAM" id="SSF53335">
    <property type="entry name" value="S-adenosyl-L-methionine-dependent methyltransferases"/>
    <property type="match status" value="1"/>
</dbReference>
<reference evidence="14" key="2">
    <citation type="journal article" date="2021" name="Genome Biol. Evol.">
        <title>Developing a high-quality reference genome for a parasitic bivalve with doubly uniparental inheritance (Bivalvia: Unionida).</title>
        <authorList>
            <person name="Smith C.H."/>
        </authorList>
    </citation>
    <scope>NUCLEOTIDE SEQUENCE</scope>
    <source>
        <strain evidence="14">CHS0354</strain>
        <tissue evidence="14">Mantle</tissue>
    </source>
</reference>
<evidence type="ECO:0000256" key="4">
    <source>
        <dbReference type="ARBA" id="ARBA00022603"/>
    </source>
</evidence>
<evidence type="ECO:0000256" key="10">
    <source>
        <dbReference type="ARBA" id="ARBA00023158"/>
    </source>
</evidence>
<comment type="caution">
    <text evidence="14">The sequence shown here is derived from an EMBL/GenBank/DDBJ whole genome shotgun (WGS) entry which is preliminary data.</text>
</comment>
<organism evidence="14 15">
    <name type="scientific">Potamilus streckersoni</name>
    <dbReference type="NCBI Taxonomy" id="2493646"/>
    <lineage>
        <taxon>Eukaryota</taxon>
        <taxon>Metazoa</taxon>
        <taxon>Spiralia</taxon>
        <taxon>Lophotrochozoa</taxon>
        <taxon>Mollusca</taxon>
        <taxon>Bivalvia</taxon>
        <taxon>Autobranchia</taxon>
        <taxon>Heteroconchia</taxon>
        <taxon>Palaeoheterodonta</taxon>
        <taxon>Unionida</taxon>
        <taxon>Unionoidea</taxon>
        <taxon>Unionidae</taxon>
        <taxon>Ambleminae</taxon>
        <taxon>Lampsilini</taxon>
        <taxon>Potamilus</taxon>
    </lineage>
</organism>
<feature type="region of interest" description="Disordered" evidence="13">
    <location>
        <begin position="431"/>
        <end position="451"/>
    </location>
</feature>
<dbReference type="EMBL" id="JAEAOA010000143">
    <property type="protein sequence ID" value="KAK3594724.1"/>
    <property type="molecule type" value="Genomic_DNA"/>
</dbReference>
<feature type="compositionally biased region" description="Polar residues" evidence="13">
    <location>
        <begin position="68"/>
        <end position="79"/>
    </location>
</feature>
<evidence type="ECO:0000256" key="5">
    <source>
        <dbReference type="ARBA" id="ARBA00022679"/>
    </source>
</evidence>
<dbReference type="Proteomes" id="UP001195483">
    <property type="component" value="Unassembled WGS sequence"/>
</dbReference>
<dbReference type="GO" id="GO:0005737">
    <property type="term" value="C:cytoplasm"/>
    <property type="evidence" value="ECO:0007669"/>
    <property type="project" value="TreeGrafter"/>
</dbReference>
<keyword evidence="8" id="KW-0460">Magnesium</keyword>
<evidence type="ECO:0000256" key="9">
    <source>
        <dbReference type="ARBA" id="ARBA00022884"/>
    </source>
</evidence>
<comment type="similarity">
    <text evidence="2">Belongs to the methyltransferase superfamily. HEN1 family.</text>
</comment>
<evidence type="ECO:0000256" key="2">
    <source>
        <dbReference type="ARBA" id="ARBA00009026"/>
    </source>
</evidence>
<dbReference type="GO" id="GO:0090486">
    <property type="term" value="F:small RNA 2'-O-methyltransferase activity"/>
    <property type="evidence" value="ECO:0007669"/>
    <property type="project" value="UniProtKB-EC"/>
</dbReference>
<accession>A0AAE0SN51</accession>
<dbReference type="GO" id="GO:0005634">
    <property type="term" value="C:nucleus"/>
    <property type="evidence" value="ECO:0007669"/>
    <property type="project" value="TreeGrafter"/>
</dbReference>